<dbReference type="OrthoDB" id="10062389at2759"/>
<evidence type="ECO:0000259" key="1">
    <source>
        <dbReference type="PROSITE" id="PS50878"/>
    </source>
</evidence>
<dbReference type="SUPFAM" id="SSF56672">
    <property type="entry name" value="DNA/RNA polymerases"/>
    <property type="match status" value="1"/>
</dbReference>
<accession>A0A7J7JLM2</accession>
<dbReference type="Pfam" id="PF00078">
    <property type="entry name" value="RVT_1"/>
    <property type="match status" value="1"/>
</dbReference>
<dbReference type="PROSITE" id="PS50878">
    <property type="entry name" value="RT_POL"/>
    <property type="match status" value="1"/>
</dbReference>
<keyword evidence="3" id="KW-1185">Reference proteome</keyword>
<dbReference type="EMBL" id="VXIV02002259">
    <property type="protein sequence ID" value="KAF6026524.1"/>
    <property type="molecule type" value="Genomic_DNA"/>
</dbReference>
<dbReference type="InterPro" id="IPR000477">
    <property type="entry name" value="RT_dom"/>
</dbReference>
<protein>
    <recommendedName>
        <fullName evidence="1">Reverse transcriptase domain-containing protein</fullName>
    </recommendedName>
</protein>
<dbReference type="AlphaFoldDB" id="A0A7J7JLM2"/>
<gene>
    <name evidence="2" type="ORF">EB796_015167</name>
</gene>
<dbReference type="Proteomes" id="UP000593567">
    <property type="component" value="Unassembled WGS sequence"/>
</dbReference>
<proteinExistence type="predicted"/>
<organism evidence="2 3">
    <name type="scientific">Bugula neritina</name>
    <name type="common">Brown bryozoan</name>
    <name type="synonym">Sertularia neritina</name>
    <dbReference type="NCBI Taxonomy" id="10212"/>
    <lineage>
        <taxon>Eukaryota</taxon>
        <taxon>Metazoa</taxon>
        <taxon>Spiralia</taxon>
        <taxon>Lophotrochozoa</taxon>
        <taxon>Bryozoa</taxon>
        <taxon>Gymnolaemata</taxon>
        <taxon>Cheilostomatida</taxon>
        <taxon>Flustrina</taxon>
        <taxon>Buguloidea</taxon>
        <taxon>Bugulidae</taxon>
        <taxon>Bugula</taxon>
    </lineage>
</organism>
<sequence length="251" mass="28507">MIPVDLAVLDFSKAFDVVLHQKLQVKLLNIGIADKTVKWIFSWLQSRLLSVCVNNVKSATRHVTSGVPQGSVLGPLLFNVYINDMHSAVANSKLKLYADDSLLYKPITTPADSSLFQNDLDHLITWADSSQMKFNINKCEHMTVQRSTVNPLVFQYSMNNDPLQCVDKVLYLGVTIDNKLLFIQHIINICSKANKLLHMLMRCLKKAKSKTRAIAYKTVCRPILKFATHTWSSFKLKNINIIEGINRKAFR</sequence>
<evidence type="ECO:0000313" key="2">
    <source>
        <dbReference type="EMBL" id="KAF6026524.1"/>
    </source>
</evidence>
<name>A0A7J7JLM2_BUGNE</name>
<dbReference type="InterPro" id="IPR043502">
    <property type="entry name" value="DNA/RNA_pol_sf"/>
</dbReference>
<feature type="domain" description="Reverse transcriptase" evidence="1">
    <location>
        <begin position="1"/>
        <end position="176"/>
    </location>
</feature>
<reference evidence="2" key="1">
    <citation type="submission" date="2020-06" db="EMBL/GenBank/DDBJ databases">
        <title>Draft genome of Bugula neritina, a colonial animal packing powerful symbionts and potential medicines.</title>
        <authorList>
            <person name="Rayko M."/>
        </authorList>
    </citation>
    <scope>NUCLEOTIDE SEQUENCE [LARGE SCALE GENOMIC DNA]</scope>
    <source>
        <strain evidence="2">Kwan_BN1</strain>
    </source>
</reference>
<evidence type="ECO:0000313" key="3">
    <source>
        <dbReference type="Proteomes" id="UP000593567"/>
    </source>
</evidence>
<dbReference type="PANTHER" id="PTHR33332">
    <property type="entry name" value="REVERSE TRANSCRIPTASE DOMAIN-CONTAINING PROTEIN"/>
    <property type="match status" value="1"/>
</dbReference>
<comment type="caution">
    <text evidence="2">The sequence shown here is derived from an EMBL/GenBank/DDBJ whole genome shotgun (WGS) entry which is preliminary data.</text>
</comment>